<dbReference type="EMBL" id="JAASQJ010000002">
    <property type="protein sequence ID" value="NIJ52905.1"/>
    <property type="molecule type" value="Genomic_DNA"/>
</dbReference>
<reference evidence="1 2" key="1">
    <citation type="submission" date="2020-03" db="EMBL/GenBank/DDBJ databases">
        <title>Genomic Encyclopedia of Type Strains, Phase IV (KMG-IV): sequencing the most valuable type-strain genomes for metagenomic binning, comparative biology and taxonomic classification.</title>
        <authorList>
            <person name="Goeker M."/>
        </authorList>
    </citation>
    <scope>NUCLEOTIDE SEQUENCE [LARGE SCALE GENOMIC DNA]</scope>
    <source>
        <strain evidence="1 2">DSM 102865</strain>
    </source>
</reference>
<organism evidence="1 2">
    <name type="scientific">Dyadobacter arcticus</name>
    <dbReference type="NCBI Taxonomy" id="1078754"/>
    <lineage>
        <taxon>Bacteria</taxon>
        <taxon>Pseudomonadati</taxon>
        <taxon>Bacteroidota</taxon>
        <taxon>Cytophagia</taxon>
        <taxon>Cytophagales</taxon>
        <taxon>Spirosomataceae</taxon>
        <taxon>Dyadobacter</taxon>
    </lineage>
</organism>
<dbReference type="NCBIfam" id="TIGR04183">
    <property type="entry name" value="Por_Secre_tail"/>
    <property type="match status" value="1"/>
</dbReference>
<evidence type="ECO:0008006" key="3">
    <source>
        <dbReference type="Google" id="ProtNLM"/>
    </source>
</evidence>
<dbReference type="Pfam" id="PF13385">
    <property type="entry name" value="Laminin_G_3"/>
    <property type="match status" value="2"/>
</dbReference>
<name>A0ABX0UMP9_9BACT</name>
<proteinExistence type="predicted"/>
<accession>A0ABX0UMP9</accession>
<sequence>MYINGVATPNSAGFGSYVPVGTVRVGGQNGGRYFAGAIDEVKIFDVSLSPEEVMEEYTSSAPQIVYRGSGNALQFDGSDDFVDIGGAFADPNFTVDLWLKPGETQTPFANVIDNNHTDSQNWFCQQEADNTNVYSFGISGAVATFQLTAGVWQQLTLVKRSSSIEVYLNGILISSSLLLQPLNYVSPSLRLGAWGGTGRNWNGSMDELRIWNTDLSEAEIRERMCRKITPADEIYDNLVSYYNFNSENSNTLTDLKSDQDGTLQNSPTWVTSWASLGDASAYSYGGSDLSISNAQGESLTLSDFTGSPTGVHIYYVGTVPNSISGIEGVGANNRYFGVFHFGGTDASYTTTYHYGGNPFVNANNEPGLKIYKRANNAVPTWSPGSLEFTNDPVANTITIESDDSEYMLGSTSEPLPVRLLSFNAKVKMGDVKLSWSTAEEVNASHFIAERSADARIFEKIGQVDAAGNSRTRQDYALVDETPLQGTSYYRLRQVDLDGKEFIYRVAAVRIEAAFSQTVYPNPANAGVLYLDFKGDLADLALTDMTGRKMKIETQRISSGLVMIRSKSQLAPGLYLLTAVMGRQVATHHVVVLER</sequence>
<evidence type="ECO:0000313" key="1">
    <source>
        <dbReference type="EMBL" id="NIJ52905.1"/>
    </source>
</evidence>
<evidence type="ECO:0000313" key="2">
    <source>
        <dbReference type="Proteomes" id="UP001179181"/>
    </source>
</evidence>
<comment type="caution">
    <text evidence="1">The sequence shown here is derived from an EMBL/GenBank/DDBJ whole genome shotgun (WGS) entry which is preliminary data.</text>
</comment>
<keyword evidence="2" id="KW-1185">Reference proteome</keyword>
<dbReference type="Proteomes" id="UP001179181">
    <property type="component" value="Unassembled WGS sequence"/>
</dbReference>
<dbReference type="InterPro" id="IPR026444">
    <property type="entry name" value="Secre_tail"/>
</dbReference>
<dbReference type="SUPFAM" id="SSF49899">
    <property type="entry name" value="Concanavalin A-like lectins/glucanases"/>
    <property type="match status" value="2"/>
</dbReference>
<dbReference type="InterPro" id="IPR013320">
    <property type="entry name" value="ConA-like_dom_sf"/>
</dbReference>
<dbReference type="Gene3D" id="2.60.120.200">
    <property type="match status" value="2"/>
</dbReference>
<gene>
    <name evidence="1" type="ORF">FHS68_002075</name>
</gene>
<protein>
    <recommendedName>
        <fullName evidence="3">Por secretion system C-terminal sorting domain-containing protein</fullName>
    </recommendedName>
</protein>